<dbReference type="EMBL" id="MU865999">
    <property type="protein sequence ID" value="KAK4443098.1"/>
    <property type="molecule type" value="Genomic_DNA"/>
</dbReference>
<protein>
    <submittedName>
        <fullName evidence="2">Heterokaryon incompatibility protein-domain-containing protein</fullName>
    </submittedName>
</protein>
<name>A0AAV9G6R0_9PEZI</name>
<keyword evidence="3" id="KW-1185">Reference proteome</keyword>
<dbReference type="InterPro" id="IPR010730">
    <property type="entry name" value="HET"/>
</dbReference>
<dbReference type="Proteomes" id="UP001321760">
    <property type="component" value="Unassembled WGS sequence"/>
</dbReference>
<reference evidence="2" key="1">
    <citation type="journal article" date="2023" name="Mol. Phylogenet. Evol.">
        <title>Genome-scale phylogeny and comparative genomics of the fungal order Sordariales.</title>
        <authorList>
            <person name="Hensen N."/>
            <person name="Bonometti L."/>
            <person name="Westerberg I."/>
            <person name="Brannstrom I.O."/>
            <person name="Guillou S."/>
            <person name="Cros-Aarteil S."/>
            <person name="Calhoun S."/>
            <person name="Haridas S."/>
            <person name="Kuo A."/>
            <person name="Mondo S."/>
            <person name="Pangilinan J."/>
            <person name="Riley R."/>
            <person name="LaButti K."/>
            <person name="Andreopoulos B."/>
            <person name="Lipzen A."/>
            <person name="Chen C."/>
            <person name="Yan M."/>
            <person name="Daum C."/>
            <person name="Ng V."/>
            <person name="Clum A."/>
            <person name="Steindorff A."/>
            <person name="Ohm R.A."/>
            <person name="Martin F."/>
            <person name="Silar P."/>
            <person name="Natvig D.O."/>
            <person name="Lalanne C."/>
            <person name="Gautier V."/>
            <person name="Ament-Velasquez S.L."/>
            <person name="Kruys A."/>
            <person name="Hutchinson M.I."/>
            <person name="Powell A.J."/>
            <person name="Barry K."/>
            <person name="Miller A.N."/>
            <person name="Grigoriev I.V."/>
            <person name="Debuchy R."/>
            <person name="Gladieux P."/>
            <person name="Hiltunen Thoren M."/>
            <person name="Johannesson H."/>
        </authorList>
    </citation>
    <scope>NUCLEOTIDE SEQUENCE</scope>
    <source>
        <strain evidence="2">PSN243</strain>
    </source>
</reference>
<dbReference type="AlphaFoldDB" id="A0AAV9G6R0"/>
<dbReference type="Pfam" id="PF06985">
    <property type="entry name" value="HET"/>
    <property type="match status" value="1"/>
</dbReference>
<dbReference type="PANTHER" id="PTHR24148:SF64">
    <property type="entry name" value="HETEROKARYON INCOMPATIBILITY DOMAIN-CONTAINING PROTEIN"/>
    <property type="match status" value="1"/>
</dbReference>
<evidence type="ECO:0000313" key="2">
    <source>
        <dbReference type="EMBL" id="KAK4443098.1"/>
    </source>
</evidence>
<dbReference type="InterPro" id="IPR052895">
    <property type="entry name" value="HetReg/Transcr_Mod"/>
</dbReference>
<accession>A0AAV9G6R0</accession>
<proteinExistence type="predicted"/>
<sequence length="540" mass="62518">MRFEADSNILECNLVHVSLDKPMIACPYRAISYTWDNQERDRYILCGGKKLAVTKNCELVLQHFMQYARLYLWIDAICIDQESAEEKAMQIPLMAEIYGRALGVNVWLGLPTGATGLAISYVWLSWCLMSVPSRLKNWIEIRLHRLARERGHIAHIDDLVRRNWWRRVWTIQECVLARESGWTAPVPVFVNCGHYEIPMDCLSHLLMQFNIFHRLFSNSPYVFNTSIWNHYMLSHSQPRLRVYDPDSEKDSISREITTAMFRCRASSVFDDRDRIYGLYGVFTRHGITLSRPDYAKSKEELYEEFTREVCQSTQSLDLLCLVDNADPDLPGPSWVPDFSSPFRLGDMWLHRKDKPDTSPQADTASNFSFHPDGKSLRCTAILIDKVAYKTGMNIWKPADHDAILRHQDGDLINLQDDTHSTQTTLAFMQWFYLFMTYMDALSKRCETKENALLAFGNVLTTGHLRNLDTLITLTNPLQTVSSWISAVMDAKYRDELFDSLVDDPGVSPEVRGYIRDQLAQRRGEVDDSWKTLCVLWHRKG</sequence>
<gene>
    <name evidence="2" type="ORF">QBC34DRAFT_417565</name>
</gene>
<reference evidence="2" key="2">
    <citation type="submission" date="2023-05" db="EMBL/GenBank/DDBJ databases">
        <authorList>
            <consortium name="Lawrence Berkeley National Laboratory"/>
            <person name="Steindorff A."/>
            <person name="Hensen N."/>
            <person name="Bonometti L."/>
            <person name="Westerberg I."/>
            <person name="Brannstrom I.O."/>
            <person name="Guillou S."/>
            <person name="Cros-Aarteil S."/>
            <person name="Calhoun S."/>
            <person name="Haridas S."/>
            <person name="Kuo A."/>
            <person name="Mondo S."/>
            <person name="Pangilinan J."/>
            <person name="Riley R."/>
            <person name="Labutti K."/>
            <person name="Andreopoulos B."/>
            <person name="Lipzen A."/>
            <person name="Chen C."/>
            <person name="Yanf M."/>
            <person name="Daum C."/>
            <person name="Ng V."/>
            <person name="Clum A."/>
            <person name="Ohm R."/>
            <person name="Martin F."/>
            <person name="Silar P."/>
            <person name="Natvig D."/>
            <person name="Lalanne C."/>
            <person name="Gautier V."/>
            <person name="Ament-Velasquez S.L."/>
            <person name="Kruys A."/>
            <person name="Hutchinson M.I."/>
            <person name="Powell A.J."/>
            <person name="Barry K."/>
            <person name="Miller A.N."/>
            <person name="Grigoriev I.V."/>
            <person name="Debuchy R."/>
            <person name="Gladieux P."/>
            <person name="Thoren M.H."/>
            <person name="Johannesson H."/>
        </authorList>
    </citation>
    <scope>NUCLEOTIDE SEQUENCE</scope>
    <source>
        <strain evidence="2">PSN243</strain>
    </source>
</reference>
<organism evidence="2 3">
    <name type="scientific">Podospora aff. communis PSN243</name>
    <dbReference type="NCBI Taxonomy" id="3040156"/>
    <lineage>
        <taxon>Eukaryota</taxon>
        <taxon>Fungi</taxon>
        <taxon>Dikarya</taxon>
        <taxon>Ascomycota</taxon>
        <taxon>Pezizomycotina</taxon>
        <taxon>Sordariomycetes</taxon>
        <taxon>Sordariomycetidae</taxon>
        <taxon>Sordariales</taxon>
        <taxon>Podosporaceae</taxon>
        <taxon>Podospora</taxon>
    </lineage>
</organism>
<evidence type="ECO:0000259" key="1">
    <source>
        <dbReference type="Pfam" id="PF06985"/>
    </source>
</evidence>
<feature type="domain" description="Heterokaryon incompatibility" evidence="1">
    <location>
        <begin position="28"/>
        <end position="173"/>
    </location>
</feature>
<dbReference type="PANTHER" id="PTHR24148">
    <property type="entry name" value="ANKYRIN REPEAT DOMAIN-CONTAINING PROTEIN 39 HOMOLOG-RELATED"/>
    <property type="match status" value="1"/>
</dbReference>
<evidence type="ECO:0000313" key="3">
    <source>
        <dbReference type="Proteomes" id="UP001321760"/>
    </source>
</evidence>
<comment type="caution">
    <text evidence="2">The sequence shown here is derived from an EMBL/GenBank/DDBJ whole genome shotgun (WGS) entry which is preliminary data.</text>
</comment>